<evidence type="ECO:0000313" key="1">
    <source>
        <dbReference type="EMBL" id="KAJ8003846.1"/>
    </source>
</evidence>
<evidence type="ECO:0000313" key="2">
    <source>
        <dbReference type="Proteomes" id="UP001157502"/>
    </source>
</evidence>
<keyword evidence="2" id="KW-1185">Reference proteome</keyword>
<name>A0ACC2GK05_DALPE</name>
<accession>A0ACC2GK05</accession>
<gene>
    <name evidence="1" type="ORF">DPEC_G00152640</name>
</gene>
<organism evidence="1 2">
    <name type="scientific">Dallia pectoralis</name>
    <name type="common">Alaska blackfish</name>
    <dbReference type="NCBI Taxonomy" id="75939"/>
    <lineage>
        <taxon>Eukaryota</taxon>
        <taxon>Metazoa</taxon>
        <taxon>Chordata</taxon>
        <taxon>Craniata</taxon>
        <taxon>Vertebrata</taxon>
        <taxon>Euteleostomi</taxon>
        <taxon>Actinopterygii</taxon>
        <taxon>Neopterygii</taxon>
        <taxon>Teleostei</taxon>
        <taxon>Protacanthopterygii</taxon>
        <taxon>Esociformes</taxon>
        <taxon>Umbridae</taxon>
        <taxon>Dallia</taxon>
    </lineage>
</organism>
<proteinExistence type="predicted"/>
<dbReference type="EMBL" id="CM055739">
    <property type="protein sequence ID" value="KAJ8003846.1"/>
    <property type="molecule type" value="Genomic_DNA"/>
</dbReference>
<comment type="caution">
    <text evidence="1">The sequence shown here is derived from an EMBL/GenBank/DDBJ whole genome shotgun (WGS) entry which is preliminary data.</text>
</comment>
<dbReference type="Proteomes" id="UP001157502">
    <property type="component" value="Chromosome 12"/>
</dbReference>
<sequence length="260" mass="29130">MLSPLLILFLVEAILCTVLSEMLYKKAGGDLVFTPNMSNIAGPITGIVWKQVKDKELTNKVVDWDESLGLAVYGTFKGRATLDRVTGVLSIKDVSEKDNGEYLMEINSKIVKKYTLSVINVVPNPQITYSCNPDKTTCTLTCEGNTTDAEPVTYNWIKGEVALETSAKQLTVTKTEGSETNYKCNLTNPVSEKFSRVFEGDLFGNNPDGWWTKSRIFRLSIFVLATVLVLLVTIFHIFKTGVWFYQKESMPWEGEPEGRK</sequence>
<protein>
    <submittedName>
        <fullName evidence="1">Uncharacterized protein</fullName>
    </submittedName>
</protein>
<reference evidence="1" key="1">
    <citation type="submission" date="2021-05" db="EMBL/GenBank/DDBJ databases">
        <authorList>
            <person name="Pan Q."/>
            <person name="Jouanno E."/>
            <person name="Zahm M."/>
            <person name="Klopp C."/>
            <person name="Cabau C."/>
            <person name="Louis A."/>
            <person name="Berthelot C."/>
            <person name="Parey E."/>
            <person name="Roest Crollius H."/>
            <person name="Montfort J."/>
            <person name="Robinson-Rechavi M."/>
            <person name="Bouchez O."/>
            <person name="Lampietro C."/>
            <person name="Lopez Roques C."/>
            <person name="Donnadieu C."/>
            <person name="Postlethwait J."/>
            <person name="Bobe J."/>
            <person name="Dillon D."/>
            <person name="Chandos A."/>
            <person name="von Hippel F."/>
            <person name="Guiguen Y."/>
        </authorList>
    </citation>
    <scope>NUCLEOTIDE SEQUENCE</scope>
    <source>
        <strain evidence="1">YG-Jan2019</strain>
    </source>
</reference>